<feature type="transmembrane region" description="Helical" evidence="6">
    <location>
        <begin position="261"/>
        <end position="287"/>
    </location>
</feature>
<comment type="subcellular location">
    <subcellularLocation>
        <location evidence="1">Cell membrane</location>
        <topology evidence="1">Multi-pass membrane protein</topology>
    </subcellularLocation>
</comment>
<keyword evidence="5 6" id="KW-0472">Membrane</keyword>
<gene>
    <name evidence="7" type="ORF">COS54_03395</name>
</gene>
<dbReference type="PANTHER" id="PTHR30250:SF28">
    <property type="entry name" value="POLYSACCHARIDE BIOSYNTHESIS PROTEIN"/>
    <property type="match status" value="1"/>
</dbReference>
<evidence type="ECO:0000256" key="6">
    <source>
        <dbReference type="SAM" id="Phobius"/>
    </source>
</evidence>
<keyword evidence="4 6" id="KW-1133">Transmembrane helix</keyword>
<feature type="transmembrane region" description="Helical" evidence="6">
    <location>
        <begin position="55"/>
        <end position="77"/>
    </location>
</feature>
<feature type="transmembrane region" description="Helical" evidence="6">
    <location>
        <begin position="156"/>
        <end position="177"/>
    </location>
</feature>
<dbReference type="PANTHER" id="PTHR30250">
    <property type="entry name" value="PST FAMILY PREDICTED COLANIC ACID TRANSPORTER"/>
    <property type="match status" value="1"/>
</dbReference>
<dbReference type="GO" id="GO:0005886">
    <property type="term" value="C:plasma membrane"/>
    <property type="evidence" value="ECO:0007669"/>
    <property type="project" value="UniProtKB-SubCell"/>
</dbReference>
<feature type="transmembrane region" description="Helical" evidence="6">
    <location>
        <begin position="341"/>
        <end position="362"/>
    </location>
</feature>
<name>A0A2M7BAX2_9BACT</name>
<dbReference type="InterPro" id="IPR050833">
    <property type="entry name" value="Poly_Biosynth_Transport"/>
</dbReference>
<feature type="transmembrane region" description="Helical" evidence="6">
    <location>
        <begin position="14"/>
        <end position="35"/>
    </location>
</feature>
<evidence type="ECO:0000256" key="3">
    <source>
        <dbReference type="ARBA" id="ARBA00022692"/>
    </source>
</evidence>
<dbReference type="EMBL" id="PEVC01000059">
    <property type="protein sequence ID" value="PIV00252.1"/>
    <property type="molecule type" value="Genomic_DNA"/>
</dbReference>
<accession>A0A2M7BAX2</accession>
<keyword evidence="3 6" id="KW-0812">Transmembrane</keyword>
<evidence type="ECO:0000256" key="4">
    <source>
        <dbReference type="ARBA" id="ARBA00022989"/>
    </source>
</evidence>
<sequence length="425" mass="47795">MINKIKLLLGHSPFLKGSFIVFAGSIITSLGAYLFHLSMGRLLGPVDYGILESLISIMYFLGIPVGVLSLVVVKYVAQEKKDIKKVGFLINWLSRKTAIYGLIFLIAFLALFPVLKILIKVDSFLLFFGLGIAGFISIFQTIFSSTLQGMMKFLELSITNIFSSWIKLIISIIFVILGFKIGGVVYSIPIAALATLFLTYKIIKKYVPLIGQKGDKKSDYFGNIGNYSLAILVQNFSLICFFAVDIILARYFLTPTLAGQYASLSILGKIIFFASSPILSVMFPIISEKYSNGEKYQRTFFLSLFLVILISVFISFVYIIFPKTMINILFGKVYLSSSSNLWLFSVFISIYSVCALLMNFFLSISKTKIIYVSLFFVALQIALISFFHQNISQIVLMNIITLSLFLVCLLVYCFSNIFKPNKIYE</sequence>
<feature type="transmembrane region" description="Helical" evidence="6">
    <location>
        <begin position="125"/>
        <end position="144"/>
    </location>
</feature>
<dbReference type="Pfam" id="PF13440">
    <property type="entry name" value="Polysacc_synt_3"/>
    <property type="match status" value="1"/>
</dbReference>
<evidence type="ECO:0000256" key="2">
    <source>
        <dbReference type="ARBA" id="ARBA00022475"/>
    </source>
</evidence>
<feature type="transmembrane region" description="Helical" evidence="6">
    <location>
        <begin position="98"/>
        <end position="119"/>
    </location>
</feature>
<feature type="transmembrane region" description="Helical" evidence="6">
    <location>
        <begin position="299"/>
        <end position="321"/>
    </location>
</feature>
<evidence type="ECO:0000313" key="8">
    <source>
        <dbReference type="Proteomes" id="UP000229631"/>
    </source>
</evidence>
<feature type="transmembrane region" description="Helical" evidence="6">
    <location>
        <begin position="394"/>
        <end position="414"/>
    </location>
</feature>
<comment type="caution">
    <text evidence="7">The sequence shown here is derived from an EMBL/GenBank/DDBJ whole genome shotgun (WGS) entry which is preliminary data.</text>
</comment>
<evidence type="ECO:0000256" key="1">
    <source>
        <dbReference type="ARBA" id="ARBA00004651"/>
    </source>
</evidence>
<evidence type="ECO:0008006" key="9">
    <source>
        <dbReference type="Google" id="ProtNLM"/>
    </source>
</evidence>
<keyword evidence="2" id="KW-1003">Cell membrane</keyword>
<evidence type="ECO:0000313" key="7">
    <source>
        <dbReference type="EMBL" id="PIV00252.1"/>
    </source>
</evidence>
<organism evidence="7 8">
    <name type="scientific">Candidatus Shapirobacteria bacterium CG03_land_8_20_14_0_80_39_12</name>
    <dbReference type="NCBI Taxonomy" id="1974879"/>
    <lineage>
        <taxon>Bacteria</taxon>
        <taxon>Candidatus Shapironibacteriota</taxon>
    </lineage>
</organism>
<feature type="transmembrane region" description="Helical" evidence="6">
    <location>
        <begin position="224"/>
        <end position="249"/>
    </location>
</feature>
<proteinExistence type="predicted"/>
<reference evidence="8" key="1">
    <citation type="submission" date="2017-09" db="EMBL/GenBank/DDBJ databases">
        <title>Depth-based differentiation of microbial function through sediment-hosted aquifers and enrichment of novel symbionts in the deep terrestrial subsurface.</title>
        <authorList>
            <person name="Probst A.J."/>
            <person name="Ladd B."/>
            <person name="Jarett J.K."/>
            <person name="Geller-Mcgrath D.E."/>
            <person name="Sieber C.M.K."/>
            <person name="Emerson J.B."/>
            <person name="Anantharaman K."/>
            <person name="Thomas B.C."/>
            <person name="Malmstrom R."/>
            <person name="Stieglmeier M."/>
            <person name="Klingl A."/>
            <person name="Woyke T."/>
            <person name="Ryan C.M."/>
            <person name="Banfield J.F."/>
        </authorList>
    </citation>
    <scope>NUCLEOTIDE SEQUENCE [LARGE SCALE GENOMIC DNA]</scope>
</reference>
<feature type="transmembrane region" description="Helical" evidence="6">
    <location>
        <begin position="369"/>
        <end position="388"/>
    </location>
</feature>
<protein>
    <recommendedName>
        <fullName evidence="9">Polysaccharide biosynthesis protein C-terminal domain-containing protein</fullName>
    </recommendedName>
</protein>
<dbReference type="Proteomes" id="UP000229631">
    <property type="component" value="Unassembled WGS sequence"/>
</dbReference>
<dbReference type="AlphaFoldDB" id="A0A2M7BAX2"/>
<feature type="transmembrane region" description="Helical" evidence="6">
    <location>
        <begin position="183"/>
        <end position="203"/>
    </location>
</feature>
<evidence type="ECO:0000256" key="5">
    <source>
        <dbReference type="ARBA" id="ARBA00023136"/>
    </source>
</evidence>